<evidence type="ECO:0000313" key="1">
    <source>
        <dbReference type="EMBL" id="KAG7089295.1"/>
    </source>
</evidence>
<dbReference type="KEGG" id="more:E1B28_010993"/>
<gene>
    <name evidence="1" type="ORF">E1B28_010993</name>
</gene>
<name>A0A9P7RTA1_9AGAR</name>
<reference evidence="1" key="1">
    <citation type="journal article" date="2021" name="Genome Biol. Evol.">
        <title>The assembled and annotated genome of the fairy-ring fungus Marasmius oreades.</title>
        <authorList>
            <person name="Hiltunen M."/>
            <person name="Ament-Velasquez S.L."/>
            <person name="Johannesson H."/>
        </authorList>
    </citation>
    <scope>NUCLEOTIDE SEQUENCE</scope>
    <source>
        <strain evidence="1">03SP1</strain>
    </source>
</reference>
<proteinExistence type="predicted"/>
<evidence type="ECO:0000313" key="2">
    <source>
        <dbReference type="Proteomes" id="UP001049176"/>
    </source>
</evidence>
<sequence>MNPSYADQFTYTVATSPYRISIACTAIVDRKHENPENSPVFVSGADGIIPVYVIMISK</sequence>
<protein>
    <submittedName>
        <fullName evidence="1">Uncharacterized protein</fullName>
    </submittedName>
</protein>
<dbReference type="Proteomes" id="UP001049176">
    <property type="component" value="Chromosome 7"/>
</dbReference>
<organism evidence="1 2">
    <name type="scientific">Marasmius oreades</name>
    <name type="common">fairy-ring Marasmius</name>
    <dbReference type="NCBI Taxonomy" id="181124"/>
    <lineage>
        <taxon>Eukaryota</taxon>
        <taxon>Fungi</taxon>
        <taxon>Dikarya</taxon>
        <taxon>Basidiomycota</taxon>
        <taxon>Agaricomycotina</taxon>
        <taxon>Agaricomycetes</taxon>
        <taxon>Agaricomycetidae</taxon>
        <taxon>Agaricales</taxon>
        <taxon>Marasmiineae</taxon>
        <taxon>Marasmiaceae</taxon>
        <taxon>Marasmius</taxon>
    </lineage>
</organism>
<dbReference type="EMBL" id="CM032187">
    <property type="protein sequence ID" value="KAG7089295.1"/>
    <property type="molecule type" value="Genomic_DNA"/>
</dbReference>
<dbReference type="AlphaFoldDB" id="A0A9P7RTA1"/>
<comment type="caution">
    <text evidence="1">The sequence shown here is derived from an EMBL/GenBank/DDBJ whole genome shotgun (WGS) entry which is preliminary data.</text>
</comment>
<keyword evidence="2" id="KW-1185">Reference proteome</keyword>
<dbReference type="OrthoDB" id="2419903at2759"/>
<dbReference type="GeneID" id="66080068"/>
<dbReference type="RefSeq" id="XP_043005765.1">
    <property type="nucleotide sequence ID" value="XM_043155981.1"/>
</dbReference>
<accession>A0A9P7RTA1</accession>